<evidence type="ECO:0000313" key="1">
    <source>
        <dbReference type="Proteomes" id="UP000887561"/>
    </source>
</evidence>
<sequence>MAKERADDHKEIWQILINRVRSVSDKLFLDEDQVQKVYSRINPLCDEAKKENDLGMLAPFFKEVLLTFEFKSEITTEFSKDFEKCSLYYSKEFPDYLRRMIVVTGLAGQKMYNEDIAKRIKSYSKSQNYEDPRRPLLPYRLKDGPKCSRWYPDNIDHKYGRKPLWSILDEIRNDEELSKTTADFRWNLINNLFLPLPQWRRAETAMAYCKNVTDLENDNLNGCLKILFKDYSVDPTIKRSELLELLIVDKSEALAEQSVDFDILYDIILARPKFELKKIIEIYDSEPEKEVDKVENDKNGKKFFGNLFWNKKEDKQPENKYADKLDTNEEKVKLGKLLLDKKKADQNNEELWDIIINRVKHVSIMDPSGDENFEKVRILL</sequence>
<dbReference type="Proteomes" id="UP000887561">
    <property type="component" value="Unplaced"/>
</dbReference>
<organism evidence="1 2">
    <name type="scientific">Meloidogyne javanica</name>
    <name type="common">Root-knot nematode worm</name>
    <dbReference type="NCBI Taxonomy" id="6303"/>
    <lineage>
        <taxon>Eukaryota</taxon>
        <taxon>Metazoa</taxon>
        <taxon>Ecdysozoa</taxon>
        <taxon>Nematoda</taxon>
        <taxon>Chromadorea</taxon>
        <taxon>Rhabditida</taxon>
        <taxon>Tylenchina</taxon>
        <taxon>Tylenchomorpha</taxon>
        <taxon>Tylenchoidea</taxon>
        <taxon>Meloidogynidae</taxon>
        <taxon>Meloidogyninae</taxon>
        <taxon>Meloidogyne</taxon>
        <taxon>Meloidogyne incognita group</taxon>
    </lineage>
</organism>
<accession>A0A915MX01</accession>
<dbReference type="AlphaFoldDB" id="A0A915MX01"/>
<proteinExistence type="predicted"/>
<dbReference type="WBParaSite" id="scaffold5977_cov176.g10261">
    <property type="protein sequence ID" value="scaffold5977_cov176.g10261"/>
    <property type="gene ID" value="scaffold5977_cov176.g10261"/>
</dbReference>
<reference evidence="2" key="1">
    <citation type="submission" date="2022-11" db="UniProtKB">
        <authorList>
            <consortium name="WormBaseParasite"/>
        </authorList>
    </citation>
    <scope>IDENTIFICATION</scope>
</reference>
<name>A0A915MX01_MELJA</name>
<keyword evidence="1" id="KW-1185">Reference proteome</keyword>
<protein>
    <submittedName>
        <fullName evidence="2">Uncharacterized protein</fullName>
    </submittedName>
</protein>
<evidence type="ECO:0000313" key="2">
    <source>
        <dbReference type="WBParaSite" id="scaffold5977_cov176.g10261"/>
    </source>
</evidence>